<protein>
    <submittedName>
        <fullName evidence="2">Uncharacterized protein</fullName>
    </submittedName>
</protein>
<name>A0AAW1QZE0_9CHLO</name>
<evidence type="ECO:0000313" key="3">
    <source>
        <dbReference type="Proteomes" id="UP001445335"/>
    </source>
</evidence>
<dbReference type="PANTHER" id="PTHR35759:SF1">
    <property type="entry name" value="OS07G0673000 PROTEIN"/>
    <property type="match status" value="1"/>
</dbReference>
<comment type="caution">
    <text evidence="2">The sequence shown here is derived from an EMBL/GenBank/DDBJ whole genome shotgun (WGS) entry which is preliminary data.</text>
</comment>
<evidence type="ECO:0000256" key="1">
    <source>
        <dbReference type="SAM" id="MobiDB-lite"/>
    </source>
</evidence>
<keyword evidence="3" id="KW-1185">Reference proteome</keyword>
<gene>
    <name evidence="2" type="ORF">WJX81_002287</name>
</gene>
<accession>A0AAW1QZE0</accession>
<reference evidence="2 3" key="1">
    <citation type="journal article" date="2024" name="Nat. Commun.">
        <title>Phylogenomics reveals the evolutionary origins of lichenization in chlorophyte algae.</title>
        <authorList>
            <person name="Puginier C."/>
            <person name="Libourel C."/>
            <person name="Otte J."/>
            <person name="Skaloud P."/>
            <person name="Haon M."/>
            <person name="Grisel S."/>
            <person name="Petersen M."/>
            <person name="Berrin J.G."/>
            <person name="Delaux P.M."/>
            <person name="Dal Grande F."/>
            <person name="Keller J."/>
        </authorList>
    </citation>
    <scope>NUCLEOTIDE SEQUENCE [LARGE SCALE GENOMIC DNA]</scope>
    <source>
        <strain evidence="2 3">SAG 245.80</strain>
    </source>
</reference>
<proteinExistence type="predicted"/>
<organism evidence="2 3">
    <name type="scientific">Elliptochloris bilobata</name>
    <dbReference type="NCBI Taxonomy" id="381761"/>
    <lineage>
        <taxon>Eukaryota</taxon>
        <taxon>Viridiplantae</taxon>
        <taxon>Chlorophyta</taxon>
        <taxon>core chlorophytes</taxon>
        <taxon>Trebouxiophyceae</taxon>
        <taxon>Trebouxiophyceae incertae sedis</taxon>
        <taxon>Elliptochloris clade</taxon>
        <taxon>Elliptochloris</taxon>
    </lineage>
</organism>
<evidence type="ECO:0000313" key="2">
    <source>
        <dbReference type="EMBL" id="KAK9826801.1"/>
    </source>
</evidence>
<dbReference type="Proteomes" id="UP001445335">
    <property type="component" value="Unassembled WGS sequence"/>
</dbReference>
<feature type="region of interest" description="Disordered" evidence="1">
    <location>
        <begin position="1"/>
        <end position="24"/>
    </location>
</feature>
<sequence>MQGDRRAPLSSNNSTDPPDGLRARTGRDVLDILTGRQLQNQSRDSALRAALHAVQLLPTELGFWEALSANASRHGIAAVAGALTSATYKVPDIEGASECRCQLTTQPVARRFQHDSRLNRFASTLFESIAVGASDKGLPAVALDRFDLFHAHIFLTHAAVGRPRELGLLFHAKEYPQQGPAFPVNLGFCQRNSTLAFDQRGMDLRNLLFFRGQLCALDVGEASVLHADLLMDGLQDVRTVLETDLGQAIAMSTTSTR</sequence>
<dbReference type="AlphaFoldDB" id="A0AAW1QZE0"/>
<dbReference type="EMBL" id="JALJOU010000062">
    <property type="protein sequence ID" value="KAK9826801.1"/>
    <property type="molecule type" value="Genomic_DNA"/>
</dbReference>
<dbReference type="PANTHER" id="PTHR35759">
    <property type="entry name" value="BNAA09G03860D PROTEIN"/>
    <property type="match status" value="1"/>
</dbReference>